<comment type="caution">
    <text evidence="2">The sequence shown here is derived from an EMBL/GenBank/DDBJ whole genome shotgun (WGS) entry which is preliminary data.</text>
</comment>
<evidence type="ECO:0000259" key="1">
    <source>
        <dbReference type="Pfam" id="PF07811"/>
    </source>
</evidence>
<dbReference type="Proteomes" id="UP000652427">
    <property type="component" value="Unassembled WGS sequence"/>
</dbReference>
<accession>A0ABX2N3U2</accession>
<dbReference type="EMBL" id="JABWMH010000003">
    <property type="protein sequence ID" value="NVD28369.1"/>
    <property type="molecule type" value="Genomic_DNA"/>
</dbReference>
<proteinExistence type="predicted"/>
<name>A0ABX2N3U2_9SPHN</name>
<organism evidence="2 3">
    <name type="scientific">Parasphingorhabdus flavimaris</name>
    <dbReference type="NCBI Taxonomy" id="266812"/>
    <lineage>
        <taxon>Bacteria</taxon>
        <taxon>Pseudomonadati</taxon>
        <taxon>Pseudomonadota</taxon>
        <taxon>Alphaproteobacteria</taxon>
        <taxon>Sphingomonadales</taxon>
        <taxon>Sphingomonadaceae</taxon>
        <taxon>Parasphingorhabdus</taxon>
    </lineage>
</organism>
<protein>
    <submittedName>
        <fullName evidence="2">Pilus assembly protein</fullName>
    </submittedName>
</protein>
<evidence type="ECO:0000313" key="3">
    <source>
        <dbReference type="Proteomes" id="UP000652427"/>
    </source>
</evidence>
<dbReference type="InterPro" id="IPR012495">
    <property type="entry name" value="TadE-like_dom"/>
</dbReference>
<feature type="domain" description="TadE-like" evidence="1">
    <location>
        <begin position="15"/>
        <end position="57"/>
    </location>
</feature>
<keyword evidence="3" id="KW-1185">Reference proteome</keyword>
<gene>
    <name evidence="2" type="ORF">HUO14_10695</name>
</gene>
<evidence type="ECO:0000313" key="2">
    <source>
        <dbReference type="EMBL" id="NVD28369.1"/>
    </source>
</evidence>
<sequence>MIMGPVIRILRQTDGVAAAEMALVTPLLITLMFGSFELGNYFLSEHVVVKAVRDGARYAGRLSFTEYDCSAPSSDAIDKTRNVTRTGQVASGGAARLTGWTSPATITVSVNCSATTTGGIYKDKTGGAPVVTVSASVPYSSLLGTVGLANPSLTLNAQSQSAVHGI</sequence>
<dbReference type="Pfam" id="PF07811">
    <property type="entry name" value="TadE"/>
    <property type="match status" value="1"/>
</dbReference>
<reference evidence="2 3" key="1">
    <citation type="submission" date="2020-06" db="EMBL/GenBank/DDBJ databases">
        <authorList>
            <person name="Kim S.-J."/>
            <person name="Park S.-J."/>
        </authorList>
    </citation>
    <scope>NUCLEOTIDE SEQUENCE [LARGE SCALE GENOMIC DNA]</scope>
    <source>
        <strain evidence="2 3">SW-151</strain>
    </source>
</reference>